<dbReference type="KEGG" id="tso:IZ6_21850"/>
<sequence length="142" mass="15641">MELRQPTAADIPALAHLMTELGYPTSPDEMATRMDAIRDRTDYGTFLADEDGVIAGVIGVTVAPALYRSDLNGAIVTLVVSSKFRGRGIAPLLVSRGEEWLREKGAMRATVQPNIRREDAHRLYARLGYEHSGLRFSKTLTP</sequence>
<dbReference type="Gene3D" id="3.40.630.30">
    <property type="match status" value="1"/>
</dbReference>
<gene>
    <name evidence="4" type="ORF">IZ6_21850</name>
</gene>
<feature type="domain" description="N-acetyltransferase" evidence="3">
    <location>
        <begin position="1"/>
        <end position="142"/>
    </location>
</feature>
<dbReference type="InterPro" id="IPR000182">
    <property type="entry name" value="GNAT_dom"/>
</dbReference>
<dbReference type="GO" id="GO:0016747">
    <property type="term" value="F:acyltransferase activity, transferring groups other than amino-acyl groups"/>
    <property type="evidence" value="ECO:0007669"/>
    <property type="project" value="InterPro"/>
</dbReference>
<keyword evidence="2" id="KW-0012">Acyltransferase</keyword>
<reference evidence="4 5" key="1">
    <citation type="submission" date="2020-08" db="EMBL/GenBank/DDBJ databases">
        <title>Genome sequence of Rhizobiales bacterium strain IZ6.</title>
        <authorList>
            <person name="Nakai R."/>
            <person name="Naganuma T."/>
        </authorList>
    </citation>
    <scope>NUCLEOTIDE SEQUENCE [LARGE SCALE GENOMIC DNA]</scope>
    <source>
        <strain evidence="4 5">IZ6</strain>
    </source>
</reference>
<name>A0A6S6QWP1_9HYPH</name>
<dbReference type="AlphaFoldDB" id="A0A6S6QWP1"/>
<dbReference type="RefSeq" id="WP_222875096.1">
    <property type="nucleotide sequence ID" value="NZ_AP023361.1"/>
</dbReference>
<dbReference type="EMBL" id="AP023361">
    <property type="protein sequence ID" value="BCJ91450.1"/>
    <property type="molecule type" value="Genomic_DNA"/>
</dbReference>
<accession>A0A6S6QWP1</accession>
<dbReference type="PANTHER" id="PTHR43877">
    <property type="entry name" value="AMINOALKYLPHOSPHONATE N-ACETYLTRANSFERASE-RELATED-RELATED"/>
    <property type="match status" value="1"/>
</dbReference>
<dbReference type="Pfam" id="PF00583">
    <property type="entry name" value="Acetyltransf_1"/>
    <property type="match status" value="1"/>
</dbReference>
<keyword evidence="1 4" id="KW-0808">Transferase</keyword>
<dbReference type="SUPFAM" id="SSF55729">
    <property type="entry name" value="Acyl-CoA N-acyltransferases (Nat)"/>
    <property type="match status" value="1"/>
</dbReference>
<organism evidence="4 5">
    <name type="scientific">Terrihabitans soli</name>
    <dbReference type="NCBI Taxonomy" id="708113"/>
    <lineage>
        <taxon>Bacteria</taxon>
        <taxon>Pseudomonadati</taxon>
        <taxon>Pseudomonadota</taxon>
        <taxon>Alphaproteobacteria</taxon>
        <taxon>Hyphomicrobiales</taxon>
        <taxon>Terrihabitans</taxon>
    </lineage>
</organism>
<proteinExistence type="predicted"/>
<protein>
    <submittedName>
        <fullName evidence="4">N-acetyltransferase</fullName>
    </submittedName>
</protein>
<dbReference type="InterPro" id="IPR016181">
    <property type="entry name" value="Acyl_CoA_acyltransferase"/>
</dbReference>
<dbReference type="InterPro" id="IPR050832">
    <property type="entry name" value="Bact_Acetyltransf"/>
</dbReference>
<dbReference type="CDD" id="cd04301">
    <property type="entry name" value="NAT_SF"/>
    <property type="match status" value="1"/>
</dbReference>
<evidence type="ECO:0000313" key="5">
    <source>
        <dbReference type="Proteomes" id="UP000515317"/>
    </source>
</evidence>
<evidence type="ECO:0000259" key="3">
    <source>
        <dbReference type="PROSITE" id="PS51186"/>
    </source>
</evidence>
<dbReference type="PROSITE" id="PS51186">
    <property type="entry name" value="GNAT"/>
    <property type="match status" value="1"/>
</dbReference>
<dbReference type="Proteomes" id="UP000515317">
    <property type="component" value="Chromosome"/>
</dbReference>
<evidence type="ECO:0000313" key="4">
    <source>
        <dbReference type="EMBL" id="BCJ91450.1"/>
    </source>
</evidence>
<keyword evidence="5" id="KW-1185">Reference proteome</keyword>
<evidence type="ECO:0000256" key="1">
    <source>
        <dbReference type="ARBA" id="ARBA00022679"/>
    </source>
</evidence>
<evidence type="ECO:0000256" key="2">
    <source>
        <dbReference type="ARBA" id="ARBA00023315"/>
    </source>
</evidence>